<evidence type="ECO:0000256" key="1">
    <source>
        <dbReference type="SAM" id="MobiDB-lite"/>
    </source>
</evidence>
<evidence type="ECO:0000313" key="3">
    <source>
        <dbReference type="Proteomes" id="UP001396334"/>
    </source>
</evidence>
<accession>A0ABR2TCF0</accession>
<dbReference type="EMBL" id="JBBPBN010000006">
    <property type="protein sequence ID" value="KAK9035172.1"/>
    <property type="molecule type" value="Genomic_DNA"/>
</dbReference>
<evidence type="ECO:0000313" key="2">
    <source>
        <dbReference type="EMBL" id="KAK9035172.1"/>
    </source>
</evidence>
<organism evidence="2 3">
    <name type="scientific">Hibiscus sabdariffa</name>
    <name type="common">roselle</name>
    <dbReference type="NCBI Taxonomy" id="183260"/>
    <lineage>
        <taxon>Eukaryota</taxon>
        <taxon>Viridiplantae</taxon>
        <taxon>Streptophyta</taxon>
        <taxon>Embryophyta</taxon>
        <taxon>Tracheophyta</taxon>
        <taxon>Spermatophyta</taxon>
        <taxon>Magnoliopsida</taxon>
        <taxon>eudicotyledons</taxon>
        <taxon>Gunneridae</taxon>
        <taxon>Pentapetalae</taxon>
        <taxon>rosids</taxon>
        <taxon>malvids</taxon>
        <taxon>Malvales</taxon>
        <taxon>Malvaceae</taxon>
        <taxon>Malvoideae</taxon>
        <taxon>Hibiscus</taxon>
    </lineage>
</organism>
<reference evidence="2 3" key="1">
    <citation type="journal article" date="2024" name="G3 (Bethesda)">
        <title>Genome assembly of Hibiscus sabdariffa L. provides insights into metabolisms of medicinal natural products.</title>
        <authorList>
            <person name="Kim T."/>
        </authorList>
    </citation>
    <scope>NUCLEOTIDE SEQUENCE [LARGE SCALE GENOMIC DNA]</scope>
    <source>
        <strain evidence="2">TK-2024</strain>
        <tissue evidence="2">Old leaves</tissue>
    </source>
</reference>
<proteinExistence type="predicted"/>
<sequence length="376" mass="39581">MSGNPSEAVPALFGGSGGRPPDSRAPSVGLLPTGHEGTPIVGRLMGESLSQDQSDGKENSVDIDCNSAGYETMEVQQTVVVSAHEEGVEKLMSTQGAKGKETYASMVSKGTGSAGVSSSVGIEPQVSNTMEDTSPNVDKGSELFGPWMVAESRWRRNVSLNRNGHKTDNTVSVAGGSRFATLSDMGGEDTVPTVVGKVQPKEVRKSAAYMKSNPDKKKKGVSQPIETSRVVSLVDDKEPEVVATESAQGVGLHMAVSIVERYDGSKPPAGGKMVKARGHGNKGTNEGIRRGFSLRKPAELRLGATQNLAAWVQGMSQQLSMVEQSSGVLTPTIGITVDPQLVGEQKEQHIKPLAVDQTDCMDNVLIAGDGIDTRSH</sequence>
<feature type="region of interest" description="Disordered" evidence="1">
    <location>
        <begin position="205"/>
        <end position="224"/>
    </location>
</feature>
<feature type="region of interest" description="Disordered" evidence="1">
    <location>
        <begin position="1"/>
        <end position="59"/>
    </location>
</feature>
<name>A0ABR2TCF0_9ROSI</name>
<feature type="region of interest" description="Disordered" evidence="1">
    <location>
        <begin position="263"/>
        <end position="289"/>
    </location>
</feature>
<gene>
    <name evidence="2" type="ORF">V6N11_077220</name>
</gene>
<comment type="caution">
    <text evidence="2">The sequence shown here is derived from an EMBL/GenBank/DDBJ whole genome shotgun (WGS) entry which is preliminary data.</text>
</comment>
<keyword evidence="3" id="KW-1185">Reference proteome</keyword>
<dbReference type="Proteomes" id="UP001396334">
    <property type="component" value="Unassembled WGS sequence"/>
</dbReference>
<protein>
    <submittedName>
        <fullName evidence="2">Uncharacterized protein</fullName>
    </submittedName>
</protein>